<dbReference type="EMBL" id="PVTG01000025">
    <property type="protein sequence ID" value="PRY36589.1"/>
    <property type="molecule type" value="Genomic_DNA"/>
</dbReference>
<dbReference type="AlphaFoldDB" id="A0A2T0ST52"/>
<keyword evidence="3" id="KW-1185">Reference proteome</keyword>
<feature type="compositionally biased region" description="Low complexity" evidence="1">
    <location>
        <begin position="198"/>
        <end position="209"/>
    </location>
</feature>
<dbReference type="Proteomes" id="UP000239210">
    <property type="component" value="Unassembled WGS sequence"/>
</dbReference>
<evidence type="ECO:0000313" key="2">
    <source>
        <dbReference type="EMBL" id="PRY36589.1"/>
    </source>
</evidence>
<organism evidence="2 3">
    <name type="scientific">Geodermatophilus tzadiensis</name>
    <dbReference type="NCBI Taxonomy" id="1137988"/>
    <lineage>
        <taxon>Bacteria</taxon>
        <taxon>Bacillati</taxon>
        <taxon>Actinomycetota</taxon>
        <taxon>Actinomycetes</taxon>
        <taxon>Geodermatophilales</taxon>
        <taxon>Geodermatophilaceae</taxon>
        <taxon>Geodermatophilus</taxon>
    </lineage>
</organism>
<evidence type="ECO:0000313" key="3">
    <source>
        <dbReference type="Proteomes" id="UP000239210"/>
    </source>
</evidence>
<protein>
    <submittedName>
        <fullName evidence="2">Uncharacterized protein</fullName>
    </submittedName>
</protein>
<feature type="region of interest" description="Disordered" evidence="1">
    <location>
        <begin position="1"/>
        <end position="28"/>
    </location>
</feature>
<feature type="compositionally biased region" description="Polar residues" evidence="1">
    <location>
        <begin position="75"/>
        <end position="91"/>
    </location>
</feature>
<feature type="region of interest" description="Disordered" evidence="1">
    <location>
        <begin position="114"/>
        <end position="238"/>
    </location>
</feature>
<feature type="compositionally biased region" description="Basic residues" evidence="1">
    <location>
        <begin position="167"/>
        <end position="184"/>
    </location>
</feature>
<comment type="caution">
    <text evidence="2">The sequence shown here is derived from an EMBL/GenBank/DDBJ whole genome shotgun (WGS) entry which is preliminary data.</text>
</comment>
<evidence type="ECO:0000256" key="1">
    <source>
        <dbReference type="SAM" id="MobiDB-lite"/>
    </source>
</evidence>
<proteinExistence type="predicted"/>
<gene>
    <name evidence="2" type="ORF">LY71_12510</name>
</gene>
<name>A0A2T0ST52_9ACTN</name>
<feature type="region of interest" description="Disordered" evidence="1">
    <location>
        <begin position="75"/>
        <end position="101"/>
    </location>
</feature>
<accession>A0A2T0ST52</accession>
<reference evidence="2 3" key="1">
    <citation type="submission" date="2018-03" db="EMBL/GenBank/DDBJ databases">
        <title>Genomic Encyclopedia of Archaeal and Bacterial Type Strains, Phase II (KMG-II): from individual species to whole genera.</title>
        <authorList>
            <person name="Goeker M."/>
        </authorList>
    </citation>
    <scope>NUCLEOTIDE SEQUENCE [LARGE SCALE GENOMIC DNA]</scope>
    <source>
        <strain evidence="2 3">DSM 45416</strain>
    </source>
</reference>
<sequence>MTRSDPRPAAPADRLRAADCSGSREGSQVRRLVLEPRPARVLLSPSRQRGRHGHGLIGMATELGDLRPSTALVQATSATPQRESDLFSSEGRNSDPASRFEPVLHPARGALLVGPATLAPPGIDQSQPPPRQSRLEDRETAGPADVAPGVAEADLSPSATGHELRMAWKRRRVASSSRGRRRTGRPADVRPHRRTRPPRMCSRSPPSARAQPAGRRAAVSPVRRSPIGDGPWQVDRPVSGVEPFRRRADGVMGRPVVVAHRDLQRGRLRWSLVGGSGRDGVGE</sequence>